<dbReference type="AlphaFoldDB" id="A0A382RTF2"/>
<evidence type="ECO:0008006" key="2">
    <source>
        <dbReference type="Google" id="ProtNLM"/>
    </source>
</evidence>
<organism evidence="1">
    <name type="scientific">marine metagenome</name>
    <dbReference type="NCBI Taxonomy" id="408172"/>
    <lineage>
        <taxon>unclassified sequences</taxon>
        <taxon>metagenomes</taxon>
        <taxon>ecological metagenomes</taxon>
    </lineage>
</organism>
<feature type="non-terminal residue" evidence="1">
    <location>
        <position position="1"/>
    </location>
</feature>
<gene>
    <name evidence="1" type="ORF">METZ01_LOCUS353594</name>
</gene>
<accession>A0A382RTF2</accession>
<name>A0A382RTF2_9ZZZZ</name>
<sequence length="231" mass="27246">HWNWPWAEARFYQYARFVQDDIQDNAIIWVDPNGFREIVDPLETEDAFVNTGYLTFDYLALKNLNIYNKVKYDWYKQRGDAAATRDNRLFLGLINKVDYPMPLSERVTFWPRWKSIFRNVDPQVVGESPVKEWSQFFMLTSKFDILPTTFLEYGVEFNFFANLEDKPEIVPPGYIDDFTGTVLALQLTNRSSYLGYALTMNAGFRWDRRAFEAETDSNSLLFIRVFAGLQR</sequence>
<proteinExistence type="predicted"/>
<reference evidence="1" key="1">
    <citation type="submission" date="2018-05" db="EMBL/GenBank/DDBJ databases">
        <authorList>
            <person name="Lanie J.A."/>
            <person name="Ng W.-L."/>
            <person name="Kazmierczak K.M."/>
            <person name="Andrzejewski T.M."/>
            <person name="Davidsen T.M."/>
            <person name="Wayne K.J."/>
            <person name="Tettelin H."/>
            <person name="Glass J.I."/>
            <person name="Rusch D."/>
            <person name="Podicherti R."/>
            <person name="Tsui H.-C.T."/>
            <person name="Winkler M.E."/>
        </authorList>
    </citation>
    <scope>NUCLEOTIDE SEQUENCE</scope>
</reference>
<dbReference type="EMBL" id="UINC01123936">
    <property type="protein sequence ID" value="SVD00740.1"/>
    <property type="molecule type" value="Genomic_DNA"/>
</dbReference>
<protein>
    <recommendedName>
        <fullName evidence="2">Bacterial surface antigen (D15) domain-containing protein</fullName>
    </recommendedName>
</protein>
<evidence type="ECO:0000313" key="1">
    <source>
        <dbReference type="EMBL" id="SVD00740.1"/>
    </source>
</evidence>